<name>A0A0B1R2K1_9GAMM</name>
<keyword evidence="2" id="KW-0238">DNA-binding</keyword>
<dbReference type="GO" id="GO:0003700">
    <property type="term" value="F:DNA-binding transcription factor activity"/>
    <property type="evidence" value="ECO:0007669"/>
    <property type="project" value="InterPro"/>
</dbReference>
<dbReference type="InterPro" id="IPR036390">
    <property type="entry name" value="WH_DNA-bd_sf"/>
</dbReference>
<dbReference type="SUPFAM" id="SSF46785">
    <property type="entry name" value="Winged helix' DNA-binding domain"/>
    <property type="match status" value="1"/>
</dbReference>
<dbReference type="Proteomes" id="UP000030853">
    <property type="component" value="Unassembled WGS sequence"/>
</dbReference>
<evidence type="ECO:0000259" key="4">
    <source>
        <dbReference type="PROSITE" id="PS51000"/>
    </source>
</evidence>
<dbReference type="InterPro" id="IPR050313">
    <property type="entry name" value="Carb_Metab_HTH_regulators"/>
</dbReference>
<dbReference type="InterPro" id="IPR014036">
    <property type="entry name" value="DeoR-like_C"/>
</dbReference>
<dbReference type="RefSeq" id="WP_039332592.1">
    <property type="nucleotide sequence ID" value="NZ_JTJJ01000054.1"/>
</dbReference>
<dbReference type="AlphaFoldDB" id="A0A0B1R2K1"/>
<dbReference type="GO" id="GO:0003677">
    <property type="term" value="F:DNA binding"/>
    <property type="evidence" value="ECO:0007669"/>
    <property type="project" value="UniProtKB-KW"/>
</dbReference>
<sequence>MKQQRQRTLLEILAAHQTLATHELAPLLDVSIETVRRDIRDLHRQGKIIRQHGRIKAVADDDSDNGLSFLDRFRRHARNKKEVVSQVLSQIKPQMCIALDASSTCWYLSRQLPNIPLTVITNSFRICCELEKHDNITLICTGGTLVRKYSSFFVGSDALSVIKAQDIDLFIFSCDSVDHLGNIWDTNNGNARFKKYVFNHAKARILLLDKSKLGSRGELNLFSAKDVSAILYK</sequence>
<dbReference type="Gene3D" id="1.10.10.10">
    <property type="entry name" value="Winged helix-like DNA-binding domain superfamily/Winged helix DNA-binding domain"/>
    <property type="match status" value="1"/>
</dbReference>
<accession>A0A0B1R2K1</accession>
<organism evidence="5 6">
    <name type="scientific">Pantoea rodasii</name>
    <dbReference type="NCBI Taxonomy" id="1076549"/>
    <lineage>
        <taxon>Bacteria</taxon>
        <taxon>Pseudomonadati</taxon>
        <taxon>Pseudomonadota</taxon>
        <taxon>Gammaproteobacteria</taxon>
        <taxon>Enterobacterales</taxon>
        <taxon>Erwiniaceae</taxon>
        <taxon>Pantoea</taxon>
    </lineage>
</organism>
<comment type="caution">
    <text evidence="5">The sequence shown here is derived from an EMBL/GenBank/DDBJ whole genome shotgun (WGS) entry which is preliminary data.</text>
</comment>
<dbReference type="InterPro" id="IPR001034">
    <property type="entry name" value="DeoR_HTH"/>
</dbReference>
<dbReference type="InterPro" id="IPR037171">
    <property type="entry name" value="NagB/RpiA_transferase-like"/>
</dbReference>
<gene>
    <name evidence="5" type="ORF">QU24_15135</name>
</gene>
<dbReference type="SMART" id="SM01134">
    <property type="entry name" value="DeoRC"/>
    <property type="match status" value="1"/>
</dbReference>
<evidence type="ECO:0000256" key="3">
    <source>
        <dbReference type="ARBA" id="ARBA00023163"/>
    </source>
</evidence>
<dbReference type="EMBL" id="JTJJ01000054">
    <property type="protein sequence ID" value="KHJ67263.1"/>
    <property type="molecule type" value="Genomic_DNA"/>
</dbReference>
<protein>
    <recommendedName>
        <fullName evidence="4">HTH deoR-type domain-containing protein</fullName>
    </recommendedName>
</protein>
<dbReference type="PRINTS" id="PR00037">
    <property type="entry name" value="HTHLACR"/>
</dbReference>
<proteinExistence type="predicted"/>
<evidence type="ECO:0000313" key="5">
    <source>
        <dbReference type="EMBL" id="KHJ67263.1"/>
    </source>
</evidence>
<dbReference type="Pfam" id="PF00455">
    <property type="entry name" value="DeoRC"/>
    <property type="match status" value="1"/>
</dbReference>
<dbReference type="PANTHER" id="PTHR30363:SF49">
    <property type="entry name" value="L-FUCOSE OPERON ACTIVATOR"/>
    <property type="match status" value="1"/>
</dbReference>
<dbReference type="InterPro" id="IPR036388">
    <property type="entry name" value="WH-like_DNA-bd_sf"/>
</dbReference>
<evidence type="ECO:0000313" key="6">
    <source>
        <dbReference type="Proteomes" id="UP000030853"/>
    </source>
</evidence>
<evidence type="ECO:0000256" key="1">
    <source>
        <dbReference type="ARBA" id="ARBA00023015"/>
    </source>
</evidence>
<dbReference type="PANTHER" id="PTHR30363">
    <property type="entry name" value="HTH-TYPE TRANSCRIPTIONAL REGULATOR SRLR-RELATED"/>
    <property type="match status" value="1"/>
</dbReference>
<feature type="domain" description="HTH deoR-type" evidence="4">
    <location>
        <begin position="2"/>
        <end position="57"/>
    </location>
</feature>
<dbReference type="InterPro" id="IPR018356">
    <property type="entry name" value="Tscrpt_reg_HTH_DeoR_CS"/>
</dbReference>
<dbReference type="PROSITE" id="PS51000">
    <property type="entry name" value="HTH_DEOR_2"/>
    <property type="match status" value="1"/>
</dbReference>
<evidence type="ECO:0000256" key="2">
    <source>
        <dbReference type="ARBA" id="ARBA00023125"/>
    </source>
</evidence>
<dbReference type="Gene3D" id="3.40.50.1360">
    <property type="match status" value="1"/>
</dbReference>
<dbReference type="SUPFAM" id="SSF100950">
    <property type="entry name" value="NagB/RpiA/CoA transferase-like"/>
    <property type="match status" value="1"/>
</dbReference>
<dbReference type="Pfam" id="PF08220">
    <property type="entry name" value="HTH_DeoR"/>
    <property type="match status" value="1"/>
</dbReference>
<keyword evidence="3" id="KW-0804">Transcription</keyword>
<reference evidence="5 6" key="1">
    <citation type="submission" date="2014-11" db="EMBL/GenBank/DDBJ databases">
        <title>Genome sequencing of Pantoea rodasii ND03.</title>
        <authorList>
            <person name="Muhamad Yunos N.Y."/>
            <person name="Chan K.-G."/>
        </authorList>
    </citation>
    <scope>NUCLEOTIDE SEQUENCE [LARGE SCALE GENOMIC DNA]</scope>
    <source>
        <strain evidence="5 6">ND03</strain>
    </source>
</reference>
<keyword evidence="1" id="KW-0805">Transcription regulation</keyword>
<dbReference type="SMART" id="SM00420">
    <property type="entry name" value="HTH_DEOR"/>
    <property type="match status" value="1"/>
</dbReference>
<dbReference type="PROSITE" id="PS00894">
    <property type="entry name" value="HTH_DEOR_1"/>
    <property type="match status" value="1"/>
</dbReference>